<keyword evidence="3" id="KW-1185">Reference proteome</keyword>
<dbReference type="EMBL" id="JAUHLN010000001">
    <property type="protein sequence ID" value="MDN4072035.1"/>
    <property type="molecule type" value="Genomic_DNA"/>
</dbReference>
<organism evidence="2 3">
    <name type="scientific">Fictibacillus terranigra</name>
    <dbReference type="NCBI Taxonomy" id="3058424"/>
    <lineage>
        <taxon>Bacteria</taxon>
        <taxon>Bacillati</taxon>
        <taxon>Bacillota</taxon>
        <taxon>Bacilli</taxon>
        <taxon>Bacillales</taxon>
        <taxon>Fictibacillaceae</taxon>
        <taxon>Fictibacillus</taxon>
    </lineage>
</organism>
<name>A0ABT8E287_9BACL</name>
<comment type="caution">
    <text evidence="2">The sequence shown here is derived from an EMBL/GenBank/DDBJ whole genome shotgun (WGS) entry which is preliminary data.</text>
</comment>
<feature type="compositionally biased region" description="Polar residues" evidence="1">
    <location>
        <begin position="48"/>
        <end position="60"/>
    </location>
</feature>
<sequence length="91" mass="10196">MPDWYSGNVSESMHNLDSLGRDRAHVQTQAQDWESKSKASYKQAMSEAASTHFSSASTGEQLKDALKREAARLRQQAMRLRGRKARGSKKA</sequence>
<dbReference type="RefSeq" id="WP_290398177.1">
    <property type="nucleotide sequence ID" value="NZ_JAUHLN010000001.1"/>
</dbReference>
<evidence type="ECO:0000256" key="1">
    <source>
        <dbReference type="SAM" id="MobiDB-lite"/>
    </source>
</evidence>
<reference evidence="2" key="1">
    <citation type="submission" date="2023-06" db="EMBL/GenBank/DDBJ databases">
        <title>Draft Genome Sequences of Representative Paenibacillus Polymyxa, Bacillus cereus, Fictibacillus sp., and Brevibacillus agri Strains Isolated from Amazonian Dark Earth.</title>
        <authorList>
            <person name="Pellegrinetti T.A."/>
            <person name="Cunha I.C.M."/>
            <person name="Chaves M.G."/>
            <person name="Freitas A.S."/>
            <person name="Silva A.V.R."/>
            <person name="Tsai S.M."/>
            <person name="Mendes L.W."/>
        </authorList>
    </citation>
    <scope>NUCLEOTIDE SEQUENCE</scope>
    <source>
        <strain evidence="2">CENA-BCM004</strain>
    </source>
</reference>
<accession>A0ABT8E287</accession>
<proteinExistence type="predicted"/>
<gene>
    <name evidence="2" type="ORF">QYF49_03185</name>
</gene>
<evidence type="ECO:0000313" key="3">
    <source>
        <dbReference type="Proteomes" id="UP001168694"/>
    </source>
</evidence>
<feature type="region of interest" description="Disordered" evidence="1">
    <location>
        <begin position="24"/>
        <end position="62"/>
    </location>
</feature>
<protein>
    <submittedName>
        <fullName evidence="2">Uncharacterized protein</fullName>
    </submittedName>
</protein>
<dbReference type="Proteomes" id="UP001168694">
    <property type="component" value="Unassembled WGS sequence"/>
</dbReference>
<evidence type="ECO:0000313" key="2">
    <source>
        <dbReference type="EMBL" id="MDN4072035.1"/>
    </source>
</evidence>